<dbReference type="SUPFAM" id="SSF53218">
    <property type="entry name" value="Molybdenum cofactor biosynthesis proteins"/>
    <property type="match status" value="1"/>
</dbReference>
<dbReference type="RefSeq" id="WP_264713710.1">
    <property type="nucleotide sequence ID" value="NZ_JAPDNT010000006.1"/>
</dbReference>
<evidence type="ECO:0000256" key="1">
    <source>
        <dbReference type="ARBA" id="ARBA00022842"/>
    </source>
</evidence>
<evidence type="ECO:0000313" key="3">
    <source>
        <dbReference type="EMBL" id="MCW3475023.1"/>
    </source>
</evidence>
<comment type="caution">
    <text evidence="3">The sequence shown here is derived from an EMBL/GenBank/DDBJ whole genome shotgun (WGS) entry which is preliminary data.</text>
</comment>
<evidence type="ECO:0000313" key="4">
    <source>
        <dbReference type="Proteomes" id="UP001165679"/>
    </source>
</evidence>
<protein>
    <submittedName>
        <fullName evidence="3">Molybdopterin-binding/glycosyltransferase family 2 protein</fullName>
    </submittedName>
</protein>
<keyword evidence="4" id="KW-1185">Reference proteome</keyword>
<dbReference type="PANTHER" id="PTHR43777:SF1">
    <property type="entry name" value="MOLYBDENUM COFACTOR CYTIDYLYLTRANSFERASE"/>
    <property type="match status" value="1"/>
</dbReference>
<dbReference type="Gene3D" id="3.90.550.10">
    <property type="entry name" value="Spore Coat Polysaccharide Biosynthesis Protein SpsA, Chain A"/>
    <property type="match status" value="1"/>
</dbReference>
<proteinExistence type="predicted"/>
<organism evidence="3 4">
    <name type="scientific">Limobrevibacterium gyesilva</name>
    <dbReference type="NCBI Taxonomy" id="2991712"/>
    <lineage>
        <taxon>Bacteria</taxon>
        <taxon>Pseudomonadati</taxon>
        <taxon>Pseudomonadota</taxon>
        <taxon>Alphaproteobacteria</taxon>
        <taxon>Acetobacterales</taxon>
        <taxon>Acetobacteraceae</taxon>
        <taxon>Limobrevibacterium</taxon>
    </lineage>
</organism>
<dbReference type="GO" id="GO:0016779">
    <property type="term" value="F:nucleotidyltransferase activity"/>
    <property type="evidence" value="ECO:0007669"/>
    <property type="project" value="UniProtKB-ARBA"/>
</dbReference>
<dbReference type="InterPro" id="IPR029044">
    <property type="entry name" value="Nucleotide-diphossugar_trans"/>
</dbReference>
<dbReference type="CDD" id="cd03522">
    <property type="entry name" value="MoeA_like"/>
    <property type="match status" value="1"/>
</dbReference>
<dbReference type="SUPFAM" id="SSF53448">
    <property type="entry name" value="Nucleotide-diphospho-sugar transferases"/>
    <property type="match status" value="1"/>
</dbReference>
<dbReference type="Pfam" id="PF12804">
    <property type="entry name" value="NTP_transf_3"/>
    <property type="match status" value="1"/>
</dbReference>
<dbReference type="PIRSF" id="PIRSF036626">
    <property type="entry name" value="MPTBd_MobAlike"/>
    <property type="match status" value="1"/>
</dbReference>
<dbReference type="PANTHER" id="PTHR43777">
    <property type="entry name" value="MOLYBDENUM COFACTOR CYTIDYLYLTRANSFERASE"/>
    <property type="match status" value="1"/>
</dbReference>
<dbReference type="CDD" id="cd04182">
    <property type="entry name" value="GT_2_like_f"/>
    <property type="match status" value="1"/>
</dbReference>
<feature type="domain" description="MobA-like NTP transferase" evidence="2">
    <location>
        <begin position="349"/>
        <end position="514"/>
    </location>
</feature>
<dbReference type="Gene3D" id="3.40.980.10">
    <property type="entry name" value="MoaB/Mog-like domain"/>
    <property type="match status" value="1"/>
</dbReference>
<dbReference type="EMBL" id="JAPDNT010000006">
    <property type="protein sequence ID" value="MCW3475023.1"/>
    <property type="molecule type" value="Genomic_DNA"/>
</dbReference>
<dbReference type="Proteomes" id="UP001165679">
    <property type="component" value="Unassembled WGS sequence"/>
</dbReference>
<dbReference type="AlphaFoldDB" id="A0AA42CDL8"/>
<dbReference type="InterPro" id="IPR012184">
    <property type="entry name" value="Bifunc_Mopterin-bd"/>
</dbReference>
<keyword evidence="1" id="KW-0460">Magnesium</keyword>
<reference evidence="3" key="2">
    <citation type="submission" date="2022-10" db="EMBL/GenBank/DDBJ databases">
        <authorList>
            <person name="Trinh H.N."/>
        </authorList>
    </citation>
    <scope>NUCLEOTIDE SEQUENCE</scope>
    <source>
        <strain evidence="3">RN2-1</strain>
    </source>
</reference>
<evidence type="ECO:0000259" key="2">
    <source>
        <dbReference type="Pfam" id="PF12804"/>
    </source>
</evidence>
<gene>
    <name evidence="3" type="ORF">OL599_10615</name>
</gene>
<name>A0AA42CDL8_9PROT</name>
<reference evidence="3" key="1">
    <citation type="submission" date="2022-09" db="EMBL/GenBank/DDBJ databases">
        <title>Rhodovastum sp. nov. RN2-1 isolated from soil in Seongnam, South Korea.</title>
        <authorList>
            <person name="Le N.T."/>
        </authorList>
    </citation>
    <scope>NUCLEOTIDE SEQUENCE</scope>
    <source>
        <strain evidence="3">RN2-1</strain>
    </source>
</reference>
<dbReference type="InterPro" id="IPR025877">
    <property type="entry name" value="MobA-like_NTP_Trfase"/>
</dbReference>
<accession>A0AA42CDL8</accession>
<sequence>MIFGTFPLDEALGAVTAHSHRLPDRVLKKSALLDEAAIAALRAAGRTEIVAARLEPGDVPENEAADRMARAFDAPLLSRRRAVTGRVNLHADAPGLLRVDAAVVDRINLIDDALTIGTLPDFTMVAAGDMVATLKVIPFAVAETVMQKVEAVARTAPAITLHKFRKRTVGLVICELPGLKESVIEGTIEATDARVTGLGGRLLAPLRCPHAEVPIAAALHQLLAAGADLLLVAGASATVDRRDVGPSGVVRAGGEIIHFGMPVDPGNLICLGRIGDTPALVLPGCARSPRANGIDWVLQRIFADLPMGPAEIMRMGVGGLLKDTDARPLPRAKAVAREEPQPKRRQFAAVVLAAGKSTRMAPYNKLLIADRTGKPMIARVVDNVLSSGARPIVVVTGHRAEDVRAALGGRPVTFVHADDHESGLSASLKAGIAAVPATVSAAIVCLGDMPLVTGRIIDRLIASYDTDEGRCIVVPTHQGKTGNPILWDRRYFPEIRALSGDVGARALLKRHMEQVEEVEVKDDSVLRDFDTVDSLATLPQRLRPVDVGQ</sequence>
<dbReference type="InterPro" id="IPR036425">
    <property type="entry name" value="MoaB/Mog-like_dom_sf"/>
</dbReference>